<gene>
    <name evidence="15" type="ORF">C4D60_Mb10t15460</name>
</gene>
<proteinExistence type="inferred from homology"/>
<evidence type="ECO:0000256" key="12">
    <source>
        <dbReference type="RuleBase" id="RU003465"/>
    </source>
</evidence>
<feature type="compositionally biased region" description="Basic residues" evidence="13">
    <location>
        <begin position="13"/>
        <end position="24"/>
    </location>
</feature>
<feature type="region of interest" description="Disordered" evidence="13">
    <location>
        <begin position="1"/>
        <end position="73"/>
    </location>
</feature>
<keyword evidence="8 12" id="KW-0904">Protein phosphatase</keyword>
<evidence type="ECO:0000256" key="7">
    <source>
        <dbReference type="ARBA" id="ARBA00022842"/>
    </source>
</evidence>
<keyword evidence="9" id="KW-0464">Manganese</keyword>
<comment type="catalytic activity">
    <reaction evidence="10">
        <text>O-phospho-L-seryl-[protein] + H2O = L-seryl-[protein] + phosphate</text>
        <dbReference type="Rhea" id="RHEA:20629"/>
        <dbReference type="Rhea" id="RHEA-COMP:9863"/>
        <dbReference type="Rhea" id="RHEA-COMP:11604"/>
        <dbReference type="ChEBI" id="CHEBI:15377"/>
        <dbReference type="ChEBI" id="CHEBI:29999"/>
        <dbReference type="ChEBI" id="CHEBI:43474"/>
        <dbReference type="ChEBI" id="CHEBI:83421"/>
        <dbReference type="EC" id="3.1.3.16"/>
    </reaction>
</comment>
<dbReference type="InterPro" id="IPR015655">
    <property type="entry name" value="PP2C"/>
</dbReference>
<dbReference type="PANTHER" id="PTHR47992">
    <property type="entry name" value="PROTEIN PHOSPHATASE"/>
    <property type="match status" value="1"/>
</dbReference>
<dbReference type="PROSITE" id="PS51746">
    <property type="entry name" value="PPM_2"/>
    <property type="match status" value="1"/>
</dbReference>
<evidence type="ECO:0000256" key="4">
    <source>
        <dbReference type="ARBA" id="ARBA00013081"/>
    </source>
</evidence>
<dbReference type="Pfam" id="PF00481">
    <property type="entry name" value="PP2C"/>
    <property type="match status" value="1"/>
</dbReference>
<keyword evidence="6 12" id="KW-0378">Hydrolase</keyword>
<dbReference type="PROSITE" id="PS01032">
    <property type="entry name" value="PPM_1"/>
    <property type="match status" value="1"/>
</dbReference>
<evidence type="ECO:0000256" key="13">
    <source>
        <dbReference type="SAM" id="MobiDB-lite"/>
    </source>
</evidence>
<dbReference type="EMBL" id="PYDT01000008">
    <property type="protein sequence ID" value="THU53538.1"/>
    <property type="molecule type" value="Genomic_DNA"/>
</dbReference>
<dbReference type="Proteomes" id="UP000317650">
    <property type="component" value="Chromosome 10"/>
</dbReference>
<dbReference type="Gene3D" id="3.60.40.10">
    <property type="entry name" value="PPM-type phosphatase domain"/>
    <property type="match status" value="1"/>
</dbReference>
<evidence type="ECO:0000256" key="2">
    <source>
        <dbReference type="ARBA" id="ARBA00001946"/>
    </source>
</evidence>
<evidence type="ECO:0000256" key="6">
    <source>
        <dbReference type="ARBA" id="ARBA00022801"/>
    </source>
</evidence>
<dbReference type="InterPro" id="IPR001932">
    <property type="entry name" value="PPM-type_phosphatase-like_dom"/>
</dbReference>
<feature type="compositionally biased region" description="Acidic residues" evidence="13">
    <location>
        <begin position="59"/>
        <end position="70"/>
    </location>
</feature>
<evidence type="ECO:0000256" key="9">
    <source>
        <dbReference type="ARBA" id="ARBA00023211"/>
    </source>
</evidence>
<organism evidence="15 16">
    <name type="scientific">Musa balbisiana</name>
    <name type="common">Banana</name>
    <dbReference type="NCBI Taxonomy" id="52838"/>
    <lineage>
        <taxon>Eukaryota</taxon>
        <taxon>Viridiplantae</taxon>
        <taxon>Streptophyta</taxon>
        <taxon>Embryophyta</taxon>
        <taxon>Tracheophyta</taxon>
        <taxon>Spermatophyta</taxon>
        <taxon>Magnoliopsida</taxon>
        <taxon>Liliopsida</taxon>
        <taxon>Zingiberales</taxon>
        <taxon>Musaceae</taxon>
        <taxon>Musa</taxon>
    </lineage>
</organism>
<dbReference type="STRING" id="52838.A0A4S8IXA5"/>
<evidence type="ECO:0000313" key="15">
    <source>
        <dbReference type="EMBL" id="THU53538.1"/>
    </source>
</evidence>
<dbReference type="CDD" id="cd00143">
    <property type="entry name" value="PP2Cc"/>
    <property type="match status" value="1"/>
</dbReference>
<comment type="catalytic activity">
    <reaction evidence="11">
        <text>O-phospho-L-threonyl-[protein] + H2O = L-threonyl-[protein] + phosphate</text>
        <dbReference type="Rhea" id="RHEA:47004"/>
        <dbReference type="Rhea" id="RHEA-COMP:11060"/>
        <dbReference type="Rhea" id="RHEA-COMP:11605"/>
        <dbReference type="ChEBI" id="CHEBI:15377"/>
        <dbReference type="ChEBI" id="CHEBI:30013"/>
        <dbReference type="ChEBI" id="CHEBI:43474"/>
        <dbReference type="ChEBI" id="CHEBI:61977"/>
        <dbReference type="EC" id="3.1.3.16"/>
    </reaction>
</comment>
<reference evidence="15 16" key="1">
    <citation type="journal article" date="2019" name="Nat. Plants">
        <title>Genome sequencing of Musa balbisiana reveals subgenome evolution and function divergence in polyploid bananas.</title>
        <authorList>
            <person name="Yao X."/>
        </authorList>
    </citation>
    <scope>NUCLEOTIDE SEQUENCE [LARGE SCALE GENOMIC DNA]</scope>
    <source>
        <strain evidence="16">cv. DH-PKW</strain>
        <tissue evidence="15">Leaves</tissue>
    </source>
</reference>
<feature type="compositionally biased region" description="Polar residues" evidence="13">
    <location>
        <begin position="1"/>
        <end position="12"/>
    </location>
</feature>
<keyword evidence="7" id="KW-0460">Magnesium</keyword>
<dbReference type="InterPro" id="IPR000222">
    <property type="entry name" value="PP2C_BS"/>
</dbReference>
<comment type="cofactor">
    <cofactor evidence="1">
        <name>Mn(2+)</name>
        <dbReference type="ChEBI" id="CHEBI:29035"/>
    </cofactor>
</comment>
<dbReference type="GO" id="GO:0046872">
    <property type="term" value="F:metal ion binding"/>
    <property type="evidence" value="ECO:0007669"/>
    <property type="project" value="UniProtKB-KW"/>
</dbReference>
<evidence type="ECO:0000256" key="10">
    <source>
        <dbReference type="ARBA" id="ARBA00047761"/>
    </source>
</evidence>
<evidence type="ECO:0000256" key="5">
    <source>
        <dbReference type="ARBA" id="ARBA00022723"/>
    </source>
</evidence>
<dbReference type="GO" id="GO:0004722">
    <property type="term" value="F:protein serine/threonine phosphatase activity"/>
    <property type="evidence" value="ECO:0007669"/>
    <property type="project" value="UniProtKB-EC"/>
</dbReference>
<dbReference type="SMART" id="SM00331">
    <property type="entry name" value="PP2C_SIG"/>
    <property type="match status" value="1"/>
</dbReference>
<dbReference type="EC" id="3.1.3.16" evidence="4"/>
<comment type="caution">
    <text evidence="15">The sequence shown here is derived from an EMBL/GenBank/DDBJ whole genome shotgun (WGS) entry which is preliminary data.</text>
</comment>
<dbReference type="InterPro" id="IPR036457">
    <property type="entry name" value="PPM-type-like_dom_sf"/>
</dbReference>
<evidence type="ECO:0000256" key="1">
    <source>
        <dbReference type="ARBA" id="ARBA00001936"/>
    </source>
</evidence>
<evidence type="ECO:0000256" key="3">
    <source>
        <dbReference type="ARBA" id="ARBA00006702"/>
    </source>
</evidence>
<dbReference type="AlphaFoldDB" id="A0A4S8IXA5"/>
<dbReference type="SUPFAM" id="SSF81606">
    <property type="entry name" value="PP2C-like"/>
    <property type="match status" value="1"/>
</dbReference>
<evidence type="ECO:0000313" key="16">
    <source>
        <dbReference type="Proteomes" id="UP000317650"/>
    </source>
</evidence>
<feature type="domain" description="PPM-type phosphatase" evidence="14">
    <location>
        <begin position="95"/>
        <end position="365"/>
    </location>
</feature>
<dbReference type="SMART" id="SM00332">
    <property type="entry name" value="PP2Cc"/>
    <property type="match status" value="1"/>
</dbReference>
<comment type="similarity">
    <text evidence="3 12">Belongs to the PP2C family.</text>
</comment>
<dbReference type="FunFam" id="3.60.40.10:FF:000291">
    <property type="entry name" value="Protein phosphatase 2C 50"/>
    <property type="match status" value="1"/>
</dbReference>
<evidence type="ECO:0000256" key="8">
    <source>
        <dbReference type="ARBA" id="ARBA00022912"/>
    </source>
</evidence>
<accession>A0A4S8IXA5</accession>
<protein>
    <recommendedName>
        <fullName evidence="4">protein-serine/threonine phosphatase</fullName>
        <ecNumber evidence="4">3.1.3.16</ecNumber>
    </recommendedName>
</protein>
<name>A0A4S8IXA5_MUSBA</name>
<evidence type="ECO:0000259" key="14">
    <source>
        <dbReference type="PROSITE" id="PS51746"/>
    </source>
</evidence>
<evidence type="ECO:0000256" key="11">
    <source>
        <dbReference type="ARBA" id="ARBA00048336"/>
    </source>
</evidence>
<keyword evidence="5" id="KW-0479">Metal-binding</keyword>
<comment type="cofactor">
    <cofactor evidence="2">
        <name>Mg(2+)</name>
        <dbReference type="ChEBI" id="CHEBI:18420"/>
    </cofactor>
</comment>
<keyword evidence="16" id="KW-1185">Reference proteome</keyword>
<sequence length="375" mass="40123">MEGTPPSNTNTSNHRRRCRDRRSRPQNLNPHKRIREEGESSGSACSISPAAPPVRQSSDDDGGGETEAEGAADGFVILLAEPVPSRRVRDAHCPSHGSVSLVGRRRNMEDAVVEVTGFAAGGYGYFAVYDGHGGATVAQACRDRLHVAVAEEVGRRRAAGEGEGVDMWRRALVAGFARVDAEVMGETRELQQGMVGSTAVVAVVAEKWIIVANCGDSRAVLSRGGVVVPLSIDHKPDRPDERGRVEALGGRILCWDCPRVLGVLATSRSFGDYLLKPYVSSDPEFMVTDRSEEDEFLILASDGLWDVMSSEMACRVIRKCMASPTCNNYPSGIAGSAARDAAAVLARLAISRGSFDNVSVVVVELRTSRVAVAAE</sequence>